<sequence length="53" mass="6209">MRSLNKDDDNQNIKTEYKRISKILKGHYSVKIEATSVCHLIYSLKQKFNLPAK</sequence>
<comment type="caution">
    <text evidence="1">The sequence shown here is derived from an EMBL/GenBank/DDBJ whole genome shotgun (WGS) entry which is preliminary data.</text>
</comment>
<gene>
    <name evidence="1" type="ORF">GCM10007916_16600</name>
</gene>
<reference evidence="2" key="1">
    <citation type="journal article" date="2019" name="Int. J. Syst. Evol. Microbiol.">
        <title>The Global Catalogue of Microorganisms (GCM) 10K type strain sequencing project: providing services to taxonomists for standard genome sequencing and annotation.</title>
        <authorList>
            <consortium name="The Broad Institute Genomics Platform"/>
            <consortium name="The Broad Institute Genome Sequencing Center for Infectious Disease"/>
            <person name="Wu L."/>
            <person name="Ma J."/>
        </authorList>
    </citation>
    <scope>NUCLEOTIDE SEQUENCE [LARGE SCALE GENOMIC DNA]</scope>
    <source>
        <strain evidence="2">NBRC 103166</strain>
    </source>
</reference>
<accession>A0ABQ6E029</accession>
<evidence type="ECO:0000313" key="2">
    <source>
        <dbReference type="Proteomes" id="UP001157353"/>
    </source>
</evidence>
<proteinExistence type="predicted"/>
<keyword evidence="2" id="KW-1185">Reference proteome</keyword>
<protein>
    <submittedName>
        <fullName evidence="1">Uncharacterized protein</fullName>
    </submittedName>
</protein>
<dbReference type="Proteomes" id="UP001157353">
    <property type="component" value="Unassembled WGS sequence"/>
</dbReference>
<dbReference type="EMBL" id="BSPQ01000005">
    <property type="protein sequence ID" value="GLS90593.1"/>
    <property type="molecule type" value="Genomic_DNA"/>
</dbReference>
<organism evidence="1 2">
    <name type="scientific">Psychromonas marina</name>
    <dbReference type="NCBI Taxonomy" id="88364"/>
    <lineage>
        <taxon>Bacteria</taxon>
        <taxon>Pseudomonadati</taxon>
        <taxon>Pseudomonadota</taxon>
        <taxon>Gammaproteobacteria</taxon>
        <taxon>Alteromonadales</taxon>
        <taxon>Psychromonadaceae</taxon>
        <taxon>Psychromonas</taxon>
    </lineage>
</organism>
<name>A0ABQ6E029_9GAMM</name>
<evidence type="ECO:0000313" key="1">
    <source>
        <dbReference type="EMBL" id="GLS90593.1"/>
    </source>
</evidence>